<protein>
    <recommendedName>
        <fullName evidence="4">Aminodeoxyfutalosine deaminase/Imidazolonepropionase-like composite domain-containing protein</fullName>
    </recommendedName>
</protein>
<dbReference type="InterPro" id="IPR054418">
    <property type="entry name" value="MQNX/HUTI_composite_N"/>
</dbReference>
<sequence length="148" mass="15324">MLTLHTAESVRLTPDGEPLRHGAVLVSADRIAAVGALDELTAAHPGARLRRWPGELAPGRVHDGPLPTADTPRERVHAVLLVGCTAVVGQHLDAALRAAVDRNGLAVLAPGAGPAPLIPGARADLAVFDEADHCLATVLAGRLVHRRA</sequence>
<organism evidence="5 6">
    <name type="scientific">Wenjunlia vitaminophila</name>
    <name type="common">Streptomyces vitaminophilus</name>
    <dbReference type="NCBI Taxonomy" id="76728"/>
    <lineage>
        <taxon>Bacteria</taxon>
        <taxon>Bacillati</taxon>
        <taxon>Actinomycetota</taxon>
        <taxon>Actinomycetes</taxon>
        <taxon>Kitasatosporales</taxon>
        <taxon>Streptomycetaceae</taxon>
        <taxon>Wenjunlia</taxon>
    </lineage>
</organism>
<name>A0A0T6LXM8_WENVI</name>
<dbReference type="AlphaFoldDB" id="A0A0T6LXM8"/>
<evidence type="ECO:0000313" key="6">
    <source>
        <dbReference type="Proteomes" id="UP000050867"/>
    </source>
</evidence>
<keyword evidence="1" id="KW-0479">Metal-binding</keyword>
<evidence type="ECO:0000256" key="2">
    <source>
        <dbReference type="ARBA" id="ARBA00022801"/>
    </source>
</evidence>
<dbReference type="GO" id="GO:0016810">
    <property type="term" value="F:hydrolase activity, acting on carbon-nitrogen (but not peptide) bonds"/>
    <property type="evidence" value="ECO:0007669"/>
    <property type="project" value="InterPro"/>
</dbReference>
<keyword evidence="2" id="KW-0378">Hydrolase</keyword>
<dbReference type="Gene3D" id="2.30.40.10">
    <property type="entry name" value="Urease, subunit C, domain 1"/>
    <property type="match status" value="1"/>
</dbReference>
<keyword evidence="6" id="KW-1185">Reference proteome</keyword>
<reference evidence="5 6" key="1">
    <citation type="submission" date="2015-10" db="EMBL/GenBank/DDBJ databases">
        <title>Draft genome sequence of pyrrolomycin-producing Streptomyces vitaminophilus.</title>
        <authorList>
            <person name="Graham D.E."/>
            <person name="Mahan K.M."/>
            <person name="Klingeman D.M."/>
            <person name="Hettich R.L."/>
            <person name="Parry R.J."/>
        </authorList>
    </citation>
    <scope>NUCLEOTIDE SEQUENCE [LARGE SCALE GENOMIC DNA]</scope>
    <source>
        <strain evidence="5 6">ATCC 31673</strain>
    </source>
</reference>
<dbReference type="Pfam" id="PF22039">
    <property type="entry name" value="HUTI_composite_bact"/>
    <property type="match status" value="1"/>
</dbReference>
<dbReference type="SUPFAM" id="SSF51338">
    <property type="entry name" value="Composite domain of metallo-dependent hydrolases"/>
    <property type="match status" value="1"/>
</dbReference>
<proteinExistence type="predicted"/>
<dbReference type="STRING" id="76728.AQ490_13045"/>
<dbReference type="eggNOG" id="COG0402">
    <property type="taxonomic scope" value="Bacteria"/>
</dbReference>
<dbReference type="GO" id="GO:0046872">
    <property type="term" value="F:metal ion binding"/>
    <property type="evidence" value="ECO:0007669"/>
    <property type="project" value="UniProtKB-KW"/>
</dbReference>
<gene>
    <name evidence="5" type="ORF">AQ490_13045</name>
</gene>
<evidence type="ECO:0000256" key="3">
    <source>
        <dbReference type="ARBA" id="ARBA00022833"/>
    </source>
</evidence>
<evidence type="ECO:0000259" key="4">
    <source>
        <dbReference type="Pfam" id="PF22039"/>
    </source>
</evidence>
<dbReference type="RefSeq" id="WP_018383643.1">
    <property type="nucleotide sequence ID" value="NZ_LLZU01000003.1"/>
</dbReference>
<dbReference type="EMBL" id="LLZU01000003">
    <property type="protein sequence ID" value="KRV50875.1"/>
    <property type="molecule type" value="Genomic_DNA"/>
</dbReference>
<feature type="domain" description="Aminodeoxyfutalosine deaminase/Imidazolonepropionase-like composite" evidence="4">
    <location>
        <begin position="22"/>
        <end position="47"/>
    </location>
</feature>
<evidence type="ECO:0000256" key="1">
    <source>
        <dbReference type="ARBA" id="ARBA00022723"/>
    </source>
</evidence>
<comment type="caution">
    <text evidence="5">The sequence shown here is derived from an EMBL/GenBank/DDBJ whole genome shotgun (WGS) entry which is preliminary data.</text>
</comment>
<accession>A0A0T6LXM8</accession>
<dbReference type="OrthoDB" id="3400812at2"/>
<keyword evidence="3" id="KW-0862">Zinc</keyword>
<dbReference type="InterPro" id="IPR011059">
    <property type="entry name" value="Metal-dep_hydrolase_composite"/>
</dbReference>
<evidence type="ECO:0000313" key="5">
    <source>
        <dbReference type="EMBL" id="KRV50875.1"/>
    </source>
</evidence>
<dbReference type="Proteomes" id="UP000050867">
    <property type="component" value="Unassembled WGS sequence"/>
</dbReference>